<name>A0A9D4DMC1_DREPO</name>
<organism evidence="1 2">
    <name type="scientific">Dreissena polymorpha</name>
    <name type="common">Zebra mussel</name>
    <name type="synonym">Mytilus polymorpha</name>
    <dbReference type="NCBI Taxonomy" id="45954"/>
    <lineage>
        <taxon>Eukaryota</taxon>
        <taxon>Metazoa</taxon>
        <taxon>Spiralia</taxon>
        <taxon>Lophotrochozoa</taxon>
        <taxon>Mollusca</taxon>
        <taxon>Bivalvia</taxon>
        <taxon>Autobranchia</taxon>
        <taxon>Heteroconchia</taxon>
        <taxon>Euheterodonta</taxon>
        <taxon>Imparidentia</taxon>
        <taxon>Neoheterodontei</taxon>
        <taxon>Myida</taxon>
        <taxon>Dreissenoidea</taxon>
        <taxon>Dreissenidae</taxon>
        <taxon>Dreissena</taxon>
    </lineage>
</organism>
<keyword evidence="2" id="KW-1185">Reference proteome</keyword>
<accession>A0A9D4DMC1</accession>
<reference evidence="1" key="2">
    <citation type="submission" date="2020-11" db="EMBL/GenBank/DDBJ databases">
        <authorList>
            <person name="McCartney M.A."/>
            <person name="Auch B."/>
            <person name="Kono T."/>
            <person name="Mallez S."/>
            <person name="Becker A."/>
            <person name="Gohl D.M."/>
            <person name="Silverstein K.A.T."/>
            <person name="Koren S."/>
            <person name="Bechman K.B."/>
            <person name="Herman A."/>
            <person name="Abrahante J.E."/>
            <person name="Garbe J."/>
        </authorList>
    </citation>
    <scope>NUCLEOTIDE SEQUENCE</scope>
    <source>
        <strain evidence="1">Duluth1</strain>
        <tissue evidence="1">Whole animal</tissue>
    </source>
</reference>
<evidence type="ECO:0000313" key="1">
    <source>
        <dbReference type="EMBL" id="KAH3751678.1"/>
    </source>
</evidence>
<dbReference type="EMBL" id="JAIWYP010000010">
    <property type="protein sequence ID" value="KAH3751678.1"/>
    <property type="molecule type" value="Genomic_DNA"/>
</dbReference>
<proteinExistence type="predicted"/>
<sequence length="72" mass="8109">MKPVKNKSLEIDLINPSNKAVGRNSPETSNNGFYRCDFELPLFPEIGTWTIKAKFGDMLETYAIAPIDVSKF</sequence>
<comment type="caution">
    <text evidence="1">The sequence shown here is derived from an EMBL/GenBank/DDBJ whole genome shotgun (WGS) entry which is preliminary data.</text>
</comment>
<feature type="non-terminal residue" evidence="1">
    <location>
        <position position="1"/>
    </location>
</feature>
<dbReference type="Gene3D" id="2.60.40.1930">
    <property type="match status" value="1"/>
</dbReference>
<protein>
    <recommendedName>
        <fullName evidence="3">Macroglobulin domain-containing protein</fullName>
    </recommendedName>
</protein>
<gene>
    <name evidence="1" type="ORF">DPMN_186247</name>
</gene>
<dbReference type="Proteomes" id="UP000828390">
    <property type="component" value="Unassembled WGS sequence"/>
</dbReference>
<dbReference type="AlphaFoldDB" id="A0A9D4DMC1"/>
<reference evidence="1" key="1">
    <citation type="journal article" date="2019" name="bioRxiv">
        <title>The Genome of the Zebra Mussel, Dreissena polymorpha: A Resource for Invasive Species Research.</title>
        <authorList>
            <person name="McCartney M.A."/>
            <person name="Auch B."/>
            <person name="Kono T."/>
            <person name="Mallez S."/>
            <person name="Zhang Y."/>
            <person name="Obille A."/>
            <person name="Becker A."/>
            <person name="Abrahante J.E."/>
            <person name="Garbe J."/>
            <person name="Badalamenti J.P."/>
            <person name="Herman A."/>
            <person name="Mangelson H."/>
            <person name="Liachko I."/>
            <person name="Sullivan S."/>
            <person name="Sone E.D."/>
            <person name="Koren S."/>
            <person name="Silverstein K.A.T."/>
            <person name="Beckman K.B."/>
            <person name="Gohl D.M."/>
        </authorList>
    </citation>
    <scope>NUCLEOTIDE SEQUENCE</scope>
    <source>
        <strain evidence="1">Duluth1</strain>
        <tissue evidence="1">Whole animal</tissue>
    </source>
</reference>
<evidence type="ECO:0000313" key="2">
    <source>
        <dbReference type="Proteomes" id="UP000828390"/>
    </source>
</evidence>
<evidence type="ECO:0008006" key="3">
    <source>
        <dbReference type="Google" id="ProtNLM"/>
    </source>
</evidence>